<evidence type="ECO:0000313" key="1">
    <source>
        <dbReference type="EnsemblMetazoa" id="AATE011846-PA.1"/>
    </source>
</evidence>
<organism evidence="1">
    <name type="scientific">Anopheles atroparvus</name>
    <name type="common">European mosquito</name>
    <dbReference type="NCBI Taxonomy" id="41427"/>
    <lineage>
        <taxon>Eukaryota</taxon>
        <taxon>Metazoa</taxon>
        <taxon>Ecdysozoa</taxon>
        <taxon>Arthropoda</taxon>
        <taxon>Hexapoda</taxon>
        <taxon>Insecta</taxon>
        <taxon>Pterygota</taxon>
        <taxon>Neoptera</taxon>
        <taxon>Endopterygota</taxon>
        <taxon>Diptera</taxon>
        <taxon>Nematocera</taxon>
        <taxon>Culicoidea</taxon>
        <taxon>Culicidae</taxon>
        <taxon>Anophelinae</taxon>
        <taxon>Anopheles</taxon>
    </lineage>
</organism>
<sequence length="130" mass="13687">MLDITVGSAGVVVQNLVVASGNGGSGGGGRCGGPMVQGADCTAATAYRRRDGREWVLAVQMRMVVMVQDLLPAVVDALVIVQAVQRAKHLVAEVAHRIVERLQVLLLFVPLEGQLGTQQLTAHVAPVARR</sequence>
<name>A0A182J5P8_ANOAO</name>
<dbReference type="EnsemblMetazoa" id="AATE011846-RA">
    <property type="protein sequence ID" value="AATE011846-PA.1"/>
    <property type="gene ID" value="AATE011846"/>
</dbReference>
<accession>A0A182J5P8</accession>
<dbReference type="VEuPathDB" id="VectorBase:AATE011846"/>
<proteinExistence type="predicted"/>
<reference evidence="1" key="1">
    <citation type="submission" date="2022-08" db="UniProtKB">
        <authorList>
            <consortium name="EnsemblMetazoa"/>
        </authorList>
    </citation>
    <scope>IDENTIFICATION</scope>
    <source>
        <strain evidence="1">EBRO</strain>
    </source>
</reference>
<protein>
    <submittedName>
        <fullName evidence="1">Uncharacterized protein</fullName>
    </submittedName>
</protein>
<dbReference type="AlphaFoldDB" id="A0A182J5P8"/>